<proteinExistence type="predicted"/>
<evidence type="ECO:0000313" key="1">
    <source>
        <dbReference type="EMBL" id="KAA6386074.1"/>
    </source>
</evidence>
<comment type="caution">
    <text evidence="1">The sequence shown here is derived from an EMBL/GenBank/DDBJ whole genome shotgun (WGS) entry which is preliminary data.</text>
</comment>
<protein>
    <submittedName>
        <fullName evidence="1">Uncharacterized protein</fullName>
    </submittedName>
</protein>
<evidence type="ECO:0000313" key="2">
    <source>
        <dbReference type="Proteomes" id="UP000324800"/>
    </source>
</evidence>
<organism evidence="1 2">
    <name type="scientific">Streblomastix strix</name>
    <dbReference type="NCBI Taxonomy" id="222440"/>
    <lineage>
        <taxon>Eukaryota</taxon>
        <taxon>Metamonada</taxon>
        <taxon>Preaxostyla</taxon>
        <taxon>Oxymonadida</taxon>
        <taxon>Streblomastigidae</taxon>
        <taxon>Streblomastix</taxon>
    </lineage>
</organism>
<name>A0A5J4VTS3_9EUKA</name>
<accession>A0A5J4VTS3</accession>
<reference evidence="1 2" key="1">
    <citation type="submission" date="2019-03" db="EMBL/GenBank/DDBJ databases">
        <title>Single cell metagenomics reveals metabolic interactions within the superorganism composed of flagellate Streblomastix strix and complex community of Bacteroidetes bacteria on its surface.</title>
        <authorList>
            <person name="Treitli S.C."/>
            <person name="Kolisko M."/>
            <person name="Husnik F."/>
            <person name="Keeling P."/>
            <person name="Hampl V."/>
        </authorList>
    </citation>
    <scope>NUCLEOTIDE SEQUENCE [LARGE SCALE GENOMIC DNA]</scope>
    <source>
        <strain evidence="1">ST1C</strain>
    </source>
</reference>
<dbReference type="EMBL" id="SNRW01004969">
    <property type="protein sequence ID" value="KAA6386074.1"/>
    <property type="molecule type" value="Genomic_DNA"/>
</dbReference>
<gene>
    <name evidence="1" type="ORF">EZS28_018399</name>
</gene>
<dbReference type="Proteomes" id="UP000324800">
    <property type="component" value="Unassembled WGS sequence"/>
</dbReference>
<dbReference type="AlphaFoldDB" id="A0A5J4VTS3"/>
<sequence>MTFCNEKGKVYGSLYDVRMQYLEKVKRRKNRNIFGGEESNIYDHRYEFITAIIKEQLGNKNQIIQEFKLNKPTNIVEQVQKLFVSAGKEFSAVKLFHCVVSLKNRLSDLLILHCFRNDLHTWMEEKGISGVQEDGSILLPQFQPAFDLIQPFGVSEKFNRLFLHYLKFLQDGGYVKIKPHPGFDDTKIDQQKIFNQIPTSLIQNKKDEWMKAISSNNPYELASFILQHWPQARSSVVLIIDVGLRIGEVLNSESEGIQLIHSNKVPADVVYRDDIETRPYNTVIYGILQMIYLVEIL</sequence>